<name>A0A483CLR6_9EURY</name>
<gene>
    <name evidence="3" type="ORF">CUJ86_11230</name>
</gene>
<protein>
    <submittedName>
        <fullName evidence="3">ABC transporter substrate-binding protein</fullName>
    </submittedName>
</protein>
<keyword evidence="4" id="KW-1185">Reference proteome</keyword>
<proteinExistence type="predicted"/>
<dbReference type="InterPro" id="IPR001638">
    <property type="entry name" value="Solute-binding_3/MltF_N"/>
</dbReference>
<dbReference type="Gene3D" id="3.40.190.10">
    <property type="entry name" value="Periplasmic binding protein-like II"/>
    <property type="match status" value="2"/>
</dbReference>
<dbReference type="PROSITE" id="PS51257">
    <property type="entry name" value="PROKAR_LIPOPROTEIN"/>
    <property type="match status" value="1"/>
</dbReference>
<comment type="caution">
    <text evidence="3">The sequence shown here is derived from an EMBL/GenBank/DDBJ whole genome shotgun (WGS) entry which is preliminary data.</text>
</comment>
<dbReference type="PANTHER" id="PTHR35936:SF17">
    <property type="entry name" value="ARGININE-BINDING EXTRACELLULAR PROTEIN ARTP"/>
    <property type="match status" value="1"/>
</dbReference>
<evidence type="ECO:0000313" key="4">
    <source>
        <dbReference type="Proteomes" id="UP000292580"/>
    </source>
</evidence>
<evidence type="ECO:0000313" key="3">
    <source>
        <dbReference type="EMBL" id="TAJ43422.1"/>
    </source>
</evidence>
<sequence length="267" mass="29167">MHSKIGGALLVLVLACAVCLAGCTGSEGSETQGPENSGVTETPVYVVGVDGEYPPYSYIQKDGSITGLDVESIQWIAEQKGFEVTIQPMAWDGIIPALQQGKIDMVYSGMTITPERQEQVNFSIPYLTINQSFAVHDDSSVTMDDIMAGKVVIGAQRGTTGAFWVEENLIANGTMPKENLKLYDSFPLVITDLQNQRIDASVYDRPPHMKAIEGKPLHIVGEIYTGEEYGVAIRKEDTGLLITVNEGLAELMASPKWQELLTKYEMD</sequence>
<feature type="domain" description="Solute-binding protein family 3/N-terminal" evidence="2">
    <location>
        <begin position="44"/>
        <end position="267"/>
    </location>
</feature>
<dbReference type="SMART" id="SM00062">
    <property type="entry name" value="PBPb"/>
    <property type="match status" value="1"/>
</dbReference>
<keyword evidence="1" id="KW-0732">Signal</keyword>
<dbReference type="CDD" id="cd13530">
    <property type="entry name" value="PBP2_peptides_like"/>
    <property type="match status" value="1"/>
</dbReference>
<dbReference type="RefSeq" id="WP_130647665.1">
    <property type="nucleotide sequence ID" value="NZ_PGCL01000007.1"/>
</dbReference>
<evidence type="ECO:0000259" key="2">
    <source>
        <dbReference type="SMART" id="SM00062"/>
    </source>
</evidence>
<dbReference type="SUPFAM" id="SSF53850">
    <property type="entry name" value="Periplasmic binding protein-like II"/>
    <property type="match status" value="1"/>
</dbReference>
<organism evidence="3 4">
    <name type="scientific">Methanofollis fontis</name>
    <dbReference type="NCBI Taxonomy" id="2052832"/>
    <lineage>
        <taxon>Archaea</taxon>
        <taxon>Methanobacteriati</taxon>
        <taxon>Methanobacteriota</taxon>
        <taxon>Stenosarchaea group</taxon>
        <taxon>Methanomicrobia</taxon>
        <taxon>Methanomicrobiales</taxon>
        <taxon>Methanomicrobiaceae</taxon>
        <taxon>Methanofollis</taxon>
    </lineage>
</organism>
<accession>A0A483CLR6</accession>
<evidence type="ECO:0000256" key="1">
    <source>
        <dbReference type="ARBA" id="ARBA00022729"/>
    </source>
</evidence>
<dbReference type="Pfam" id="PF00497">
    <property type="entry name" value="SBP_bac_3"/>
    <property type="match status" value="1"/>
</dbReference>
<dbReference type="Proteomes" id="UP000292580">
    <property type="component" value="Unassembled WGS sequence"/>
</dbReference>
<reference evidence="3 4" key="1">
    <citation type="submission" date="2017-11" db="EMBL/GenBank/DDBJ databases">
        <title>Isolation and Characterization of Methanofollis Species from Methane Seep Offshore SW Taiwan.</title>
        <authorList>
            <person name="Teng N.-H."/>
            <person name="Lai M.-C."/>
            <person name="Chen S.-C."/>
        </authorList>
    </citation>
    <scope>NUCLEOTIDE SEQUENCE [LARGE SCALE GENOMIC DNA]</scope>
    <source>
        <strain evidence="3 4">FWC-SCC2</strain>
    </source>
</reference>
<dbReference type="PANTHER" id="PTHR35936">
    <property type="entry name" value="MEMBRANE-BOUND LYTIC MUREIN TRANSGLYCOSYLASE F"/>
    <property type="match status" value="1"/>
</dbReference>
<dbReference type="AlphaFoldDB" id="A0A483CLR6"/>
<dbReference type="EMBL" id="PGCL01000007">
    <property type="protein sequence ID" value="TAJ43422.1"/>
    <property type="molecule type" value="Genomic_DNA"/>
</dbReference>
<dbReference type="OrthoDB" id="30671at2157"/>